<dbReference type="EMBL" id="CP065662">
    <property type="protein sequence ID" value="QPS01382.1"/>
    <property type="molecule type" value="Genomic_DNA"/>
</dbReference>
<sequence>MNILAVIPARGGSKGIPRKNVRILNGHPLIAYAIMNAQNSQYQMDVCVSTDDEEIARVAETYQAEVVWRGENLSSDAVTLDPVIYDAYQKMEAKKGVQYDLIITLQATSPLLQTQTLDQAIGKLINDPAIDTLISVVNHPHLSWTEDDSGKIIPNYKERLNRQYLPANYSETGAFLITRDHAIEENSRIGQHLAVFQVPEAESTDIDTAQDWWVVENELNKKNILIRVEGYAEIGLGHVYRGLALAYGLIHHKVHFVTSQQSNLAQEKLKASHFPYTVIDSEDEILDVIDDYDADILINDILDTSIDYMQMLKERELRLINFEDIGPGADLADAVINDLYAPQKKGSQYYWGSLYYIIRDEFLINSPSDFHEEVNNIFVIFGGVDPNNLTQKVLEAIPFVENAKDIQFTIVVGPGYPYFEQVKDQAESMPYAIDVIQNVKVMSDYMNKSDIAVSSQGRTMLELAAMGVPTILLAQNERELTHEFGYLSNGFMNLGLGQAIDSQSIGRTLNWLIETPQIRQQMHQQMLANDLRHGLDRVLKIILE</sequence>
<dbReference type="PANTHER" id="PTHR21485">
    <property type="entry name" value="HAD SUPERFAMILY MEMBERS CMAS AND KDSC"/>
    <property type="match status" value="1"/>
</dbReference>
<dbReference type="GO" id="GO:0008781">
    <property type="term" value="F:N-acylneuraminate cytidylyltransferase activity"/>
    <property type="evidence" value="ECO:0007669"/>
    <property type="project" value="TreeGrafter"/>
</dbReference>
<dbReference type="AlphaFoldDB" id="A0A0X8FDL8"/>
<feature type="domain" description="Glycosyl transferase family 28 C-terminal" evidence="1">
    <location>
        <begin position="378"/>
        <end position="475"/>
    </location>
</feature>
<dbReference type="GeneID" id="35768000"/>
<dbReference type="InterPro" id="IPR029044">
    <property type="entry name" value="Nucleotide-diphossugar_trans"/>
</dbReference>
<dbReference type="KEGG" id="aun:AWM73_01625"/>
<dbReference type="Gene3D" id="3.40.50.11190">
    <property type="match status" value="1"/>
</dbReference>
<dbReference type="RefSeq" id="WP_060777786.1">
    <property type="nucleotide sequence ID" value="NZ_CAJHLF010000001.1"/>
</dbReference>
<dbReference type="GO" id="GO:0016758">
    <property type="term" value="F:hexosyltransferase activity"/>
    <property type="evidence" value="ECO:0007669"/>
    <property type="project" value="InterPro"/>
</dbReference>
<gene>
    <name evidence="3" type="ORF">I6G68_08430</name>
    <name evidence="2" type="ORF">ODY43_06560</name>
</gene>
<dbReference type="Pfam" id="PF02348">
    <property type="entry name" value="CTP_transf_3"/>
    <property type="match status" value="1"/>
</dbReference>
<organism evidence="3 4">
    <name type="scientific">Aerococcus urinae</name>
    <dbReference type="NCBI Taxonomy" id="1376"/>
    <lineage>
        <taxon>Bacteria</taxon>
        <taxon>Bacillati</taxon>
        <taxon>Bacillota</taxon>
        <taxon>Bacilli</taxon>
        <taxon>Lactobacillales</taxon>
        <taxon>Aerococcaceae</taxon>
        <taxon>Aerococcus</taxon>
    </lineage>
</organism>
<evidence type="ECO:0000313" key="3">
    <source>
        <dbReference type="EMBL" id="QPS01382.1"/>
    </source>
</evidence>
<dbReference type="SUPFAM" id="SSF53756">
    <property type="entry name" value="UDP-Glycosyltransferase/glycogen phosphorylase"/>
    <property type="match status" value="1"/>
</dbReference>
<dbReference type="Gene3D" id="3.40.50.2000">
    <property type="entry name" value="Glycogen Phosphorylase B"/>
    <property type="match status" value="1"/>
</dbReference>
<dbReference type="OrthoDB" id="9805604at2"/>
<name>A0A0X8FDL8_9LACT</name>
<dbReference type="SUPFAM" id="SSF53448">
    <property type="entry name" value="Nucleotide-diphospho-sugar transferases"/>
    <property type="match status" value="1"/>
</dbReference>
<proteinExistence type="predicted"/>
<dbReference type="InterPro" id="IPR050793">
    <property type="entry name" value="CMP-NeuNAc_synthase"/>
</dbReference>
<dbReference type="Pfam" id="PF04101">
    <property type="entry name" value="Glyco_tran_28_C"/>
    <property type="match status" value="1"/>
</dbReference>
<reference evidence="3 4" key="1">
    <citation type="submission" date="2020-12" db="EMBL/GenBank/DDBJ databases">
        <title>FDA dAtabase for Regulatory Grade micrObial Sequences (FDA-ARGOS): Supporting development and validation of Infectious Disease Dx tests.</title>
        <authorList>
            <person name="Sproer C."/>
            <person name="Gronow S."/>
            <person name="Severitt S."/>
            <person name="Schroder I."/>
            <person name="Tallon L."/>
            <person name="Sadzewicz L."/>
            <person name="Zhao X."/>
            <person name="Boylan J."/>
            <person name="Ott S."/>
            <person name="Bowen H."/>
            <person name="Vavikolanu K."/>
            <person name="Mehta A."/>
            <person name="Aluvathingal J."/>
            <person name="Nadendla S."/>
            <person name="Lowell S."/>
            <person name="Myers T."/>
            <person name="Yan Y."/>
            <person name="Sichtig H."/>
        </authorList>
    </citation>
    <scope>NUCLEOTIDE SEQUENCE [LARGE SCALE GENOMIC DNA]</scope>
    <source>
        <strain evidence="3 4">FDAARGOS_911</strain>
    </source>
</reference>
<dbReference type="EMBL" id="JAOTML010000007">
    <property type="protein sequence ID" value="MCY3053647.1"/>
    <property type="molecule type" value="Genomic_DNA"/>
</dbReference>
<dbReference type="CDD" id="cd02513">
    <property type="entry name" value="CMP-NeuAc_Synthase"/>
    <property type="match status" value="1"/>
</dbReference>
<accession>A0A0X8FDL8</accession>
<evidence type="ECO:0000313" key="5">
    <source>
        <dbReference type="Proteomes" id="UP001069145"/>
    </source>
</evidence>
<evidence type="ECO:0000313" key="4">
    <source>
        <dbReference type="Proteomes" id="UP000594771"/>
    </source>
</evidence>
<evidence type="ECO:0000313" key="2">
    <source>
        <dbReference type="EMBL" id="MCY3053647.1"/>
    </source>
</evidence>
<dbReference type="PANTHER" id="PTHR21485:SF3">
    <property type="entry name" value="N-ACYLNEURAMINATE CYTIDYLYLTRANSFERASE"/>
    <property type="match status" value="1"/>
</dbReference>
<dbReference type="Proteomes" id="UP001069145">
    <property type="component" value="Unassembled WGS sequence"/>
</dbReference>
<reference evidence="2" key="2">
    <citation type="submission" date="2022-09" db="EMBL/GenBank/DDBJ databases">
        <title>Aerococcus urinae taxonomy study.</title>
        <authorList>
            <person name="Christensen J."/>
            <person name="Senneby E."/>
        </authorList>
    </citation>
    <scope>NUCLEOTIDE SEQUENCE</scope>
    <source>
        <strain evidence="2">NLD-066-U95</strain>
    </source>
</reference>
<protein>
    <recommendedName>
        <fullName evidence="1">Glycosyl transferase family 28 C-terminal domain-containing protein</fullName>
    </recommendedName>
</protein>
<evidence type="ECO:0000259" key="1">
    <source>
        <dbReference type="Pfam" id="PF04101"/>
    </source>
</evidence>
<keyword evidence="5" id="KW-1185">Reference proteome</keyword>
<dbReference type="Gene3D" id="3.90.550.10">
    <property type="entry name" value="Spore Coat Polysaccharide Biosynthesis Protein SpsA, Chain A"/>
    <property type="match status" value="1"/>
</dbReference>
<dbReference type="InterPro" id="IPR003329">
    <property type="entry name" value="Cytidylyl_trans"/>
</dbReference>
<dbReference type="Proteomes" id="UP000594771">
    <property type="component" value="Chromosome"/>
</dbReference>
<dbReference type="InterPro" id="IPR007235">
    <property type="entry name" value="Glyco_trans_28_C"/>
</dbReference>